<gene>
    <name evidence="7" type="ORF">TSUD_294460</name>
</gene>
<proteinExistence type="predicted"/>
<protein>
    <submittedName>
        <fullName evidence="7">Uncharacterized protein</fullName>
    </submittedName>
</protein>
<dbReference type="AlphaFoldDB" id="A0A2Z6NB26"/>
<sequence>MKFVCSSLTLSFLLFAFLTNLSPSFSFEDNGDDGRYIIATNRIPIHPDGRYYIIPSFMGIRSGGIKLEKTGNSNCPVTVLEEDFTSERGLAVKFNIIGTSYDILTGSPIGIEFLNKPNCVESSKWLIFVDNVIKKSCVGIGGPENYPGMKTLNGTFLIRNAGVTTYKFVFCENGSSTSCSDIRWYNNFEGGGRLSLTGQYVSYFVFVETYSYEDEIMKSIA</sequence>
<feature type="chain" id="PRO_5016403954" evidence="6">
    <location>
        <begin position="27"/>
        <end position="221"/>
    </location>
</feature>
<keyword evidence="6" id="KW-0732">Signal</keyword>
<accession>A0A2Z6NB26</accession>
<dbReference type="Pfam" id="PF00197">
    <property type="entry name" value="Kunitz_legume"/>
    <property type="match status" value="1"/>
</dbReference>
<dbReference type="SMART" id="SM00452">
    <property type="entry name" value="STI"/>
    <property type="match status" value="1"/>
</dbReference>
<keyword evidence="2" id="KW-0964">Secreted</keyword>
<evidence type="ECO:0000256" key="5">
    <source>
        <dbReference type="ARBA" id="ARBA00023157"/>
    </source>
</evidence>
<dbReference type="GO" id="GO:0004867">
    <property type="term" value="F:serine-type endopeptidase inhibitor activity"/>
    <property type="evidence" value="ECO:0007669"/>
    <property type="project" value="UniProtKB-KW"/>
</dbReference>
<keyword evidence="8" id="KW-1185">Reference proteome</keyword>
<evidence type="ECO:0000313" key="7">
    <source>
        <dbReference type="EMBL" id="GAU26477.1"/>
    </source>
</evidence>
<name>A0A2Z6NB26_TRISU</name>
<dbReference type="Gene3D" id="2.80.10.50">
    <property type="match status" value="1"/>
</dbReference>
<dbReference type="EMBL" id="DF973336">
    <property type="protein sequence ID" value="GAU26477.1"/>
    <property type="molecule type" value="Genomic_DNA"/>
</dbReference>
<feature type="signal peptide" evidence="6">
    <location>
        <begin position="1"/>
        <end position="26"/>
    </location>
</feature>
<dbReference type="Proteomes" id="UP000242715">
    <property type="component" value="Unassembled WGS sequence"/>
</dbReference>
<keyword evidence="4" id="KW-0722">Serine protease inhibitor</keyword>
<evidence type="ECO:0000256" key="4">
    <source>
        <dbReference type="ARBA" id="ARBA00022900"/>
    </source>
</evidence>
<evidence type="ECO:0000256" key="2">
    <source>
        <dbReference type="ARBA" id="ARBA00022525"/>
    </source>
</evidence>
<dbReference type="OrthoDB" id="1423257at2759"/>
<evidence type="ECO:0000256" key="3">
    <source>
        <dbReference type="ARBA" id="ARBA00022690"/>
    </source>
</evidence>
<reference evidence="8" key="1">
    <citation type="journal article" date="2017" name="Front. Plant Sci.">
        <title>Climate Clever Clovers: New Paradigm to Reduce the Environmental Footprint of Ruminants by Breeding Low Methanogenic Forages Utilizing Haplotype Variation.</title>
        <authorList>
            <person name="Kaur P."/>
            <person name="Appels R."/>
            <person name="Bayer P.E."/>
            <person name="Keeble-Gagnere G."/>
            <person name="Wang J."/>
            <person name="Hirakawa H."/>
            <person name="Shirasawa K."/>
            <person name="Vercoe P."/>
            <person name="Stefanova K."/>
            <person name="Durmic Z."/>
            <person name="Nichols P."/>
            <person name="Revell C."/>
            <person name="Isobe S.N."/>
            <person name="Edwards D."/>
            <person name="Erskine W."/>
        </authorList>
    </citation>
    <scope>NUCLEOTIDE SEQUENCE [LARGE SCALE GENOMIC DNA]</scope>
    <source>
        <strain evidence="8">cv. Daliak</strain>
    </source>
</reference>
<dbReference type="InterPro" id="IPR002160">
    <property type="entry name" value="Prot_inh_Kunz-lg"/>
</dbReference>
<keyword evidence="3" id="KW-0646">Protease inhibitor</keyword>
<evidence type="ECO:0000256" key="6">
    <source>
        <dbReference type="SAM" id="SignalP"/>
    </source>
</evidence>
<keyword evidence="5" id="KW-1015">Disulfide bond</keyword>
<dbReference type="InterPro" id="IPR011065">
    <property type="entry name" value="Kunitz_inhibitor_STI-like_sf"/>
</dbReference>
<dbReference type="GO" id="GO:0005576">
    <property type="term" value="C:extracellular region"/>
    <property type="evidence" value="ECO:0007669"/>
    <property type="project" value="UniProtKB-SubCell"/>
</dbReference>
<evidence type="ECO:0000256" key="1">
    <source>
        <dbReference type="ARBA" id="ARBA00004613"/>
    </source>
</evidence>
<dbReference type="CDD" id="cd23377">
    <property type="entry name" value="beta-trefoil_STI_MP4-like"/>
    <property type="match status" value="1"/>
</dbReference>
<organism evidence="7 8">
    <name type="scientific">Trifolium subterraneum</name>
    <name type="common">Subterranean clover</name>
    <dbReference type="NCBI Taxonomy" id="3900"/>
    <lineage>
        <taxon>Eukaryota</taxon>
        <taxon>Viridiplantae</taxon>
        <taxon>Streptophyta</taxon>
        <taxon>Embryophyta</taxon>
        <taxon>Tracheophyta</taxon>
        <taxon>Spermatophyta</taxon>
        <taxon>Magnoliopsida</taxon>
        <taxon>eudicotyledons</taxon>
        <taxon>Gunneridae</taxon>
        <taxon>Pentapetalae</taxon>
        <taxon>rosids</taxon>
        <taxon>fabids</taxon>
        <taxon>Fabales</taxon>
        <taxon>Fabaceae</taxon>
        <taxon>Papilionoideae</taxon>
        <taxon>50 kb inversion clade</taxon>
        <taxon>NPAAA clade</taxon>
        <taxon>Hologalegina</taxon>
        <taxon>IRL clade</taxon>
        <taxon>Trifolieae</taxon>
        <taxon>Trifolium</taxon>
    </lineage>
</organism>
<comment type="subcellular location">
    <subcellularLocation>
        <location evidence="1">Secreted</location>
    </subcellularLocation>
</comment>
<dbReference type="PANTHER" id="PTHR33107">
    <property type="entry name" value="KUNITZ TRYPSIN INHIBITOR 2"/>
    <property type="match status" value="1"/>
</dbReference>
<dbReference type="SUPFAM" id="SSF50386">
    <property type="entry name" value="STI-like"/>
    <property type="match status" value="1"/>
</dbReference>
<evidence type="ECO:0000313" key="8">
    <source>
        <dbReference type="Proteomes" id="UP000242715"/>
    </source>
</evidence>
<dbReference type="PANTHER" id="PTHR33107:SF21">
    <property type="entry name" value="KUNITZ FAMILY TRYPSIN AND PROTEASE INHIBITOR PROTEIN"/>
    <property type="match status" value="1"/>
</dbReference>